<name>A0AC58ITI7_DANRE</name>
<sequence length="597" mass="67573">MSTIDFNHLSNLIPASLSPESAEELATALSTGRWWAIMEVLHPIDEERQFDFTSDHQSQTVEDEFSASGPAETADASSVTEASGELATALAAGAIMVAERPVEEPQVDISSVPFLEAPETSPGASVPENREPTTSPVLKSQPGAPVYAESDTPGYGNQIPTPAEPALGPPVCPGNGYMFQMVSAEPKDYKRLRRVSRCRRSPTLQQIREAWKQQHVEVVASRGQNRIPEPQPERPQLTDVNEIIRELLSGLEPALPPKAMREPQDEAFVNQMPHQNLQHVEVVASRGQNQIPEPQPEQQQQNEPERPQQRDLVVNRRVRGVLRGLQSARPLRRMREQQDEAFVNQMPHQNLQHVEVVASRGQNQIPEPQPEQQQQNEPERPQQRDLVVNGRVRGVLRGLQSARPLRRMRELQDEAFVNQMPHQNLQHVEVVASRGQNQIPEPQPEQQQQNEPERPQQRDLVINGRVRGVLRGLQSARPLRRMREQQDEAFVNQMPHQNLQHVEVVASRGQNQIPEPQPEQQQQNEPERPQQRDLVINGRVRGVLRGLQSARPLRRMREQQEEIVNLQNPPLRQPRPGPPPTYIRRTVVGSIGDFARH</sequence>
<accession>A0AC58ITI7</accession>
<dbReference type="Proteomes" id="UP000000437">
    <property type="component" value="Chromosome 24"/>
</dbReference>
<organism evidence="1 2">
    <name type="scientific">Danio rerio</name>
    <name type="common">Zebrafish</name>
    <name type="synonym">Brachydanio rerio</name>
    <dbReference type="NCBI Taxonomy" id="7955"/>
    <lineage>
        <taxon>Eukaryota</taxon>
        <taxon>Metazoa</taxon>
        <taxon>Chordata</taxon>
        <taxon>Craniata</taxon>
        <taxon>Vertebrata</taxon>
        <taxon>Euteleostomi</taxon>
        <taxon>Actinopterygii</taxon>
        <taxon>Neopterygii</taxon>
        <taxon>Teleostei</taxon>
        <taxon>Ostariophysi</taxon>
        <taxon>Cypriniformes</taxon>
        <taxon>Danionidae</taxon>
        <taxon>Danioninae</taxon>
        <taxon>Danio</taxon>
    </lineage>
</organism>
<reference evidence="2" key="1">
    <citation type="submission" date="2025-08" db="UniProtKB">
        <authorList>
            <consortium name="RefSeq"/>
        </authorList>
    </citation>
    <scope>IDENTIFICATION</scope>
    <source>
        <strain evidence="2">Tuebingen</strain>
        <tissue evidence="2">Fibroblasts and whole tissue</tissue>
    </source>
</reference>
<protein>
    <submittedName>
        <fullName evidence="2">Uncharacterized protein isoform X1</fullName>
    </submittedName>
</protein>
<evidence type="ECO:0000313" key="1">
    <source>
        <dbReference type="Proteomes" id="UP000000437"/>
    </source>
</evidence>
<keyword evidence="1" id="KW-1185">Reference proteome</keyword>
<proteinExistence type="predicted"/>
<dbReference type="RefSeq" id="XP_073797546.1">
    <property type="nucleotide sequence ID" value="XM_073941445.1"/>
</dbReference>
<gene>
    <name evidence="2" type="primary">LOC560947</name>
</gene>
<evidence type="ECO:0000313" key="2">
    <source>
        <dbReference type="RefSeq" id="XP_073797546.1"/>
    </source>
</evidence>